<gene>
    <name evidence="2" type="ORF">BIV57_08565</name>
</gene>
<dbReference type="EMBL" id="MLCF01000041">
    <property type="protein sequence ID" value="OIV37899.1"/>
    <property type="molecule type" value="Genomic_DNA"/>
</dbReference>
<keyword evidence="3" id="KW-1185">Reference proteome</keyword>
<keyword evidence="1" id="KW-1133">Transmembrane helix</keyword>
<reference evidence="2 3" key="1">
    <citation type="submission" date="2016-10" db="EMBL/GenBank/DDBJ databases">
        <title>Genome sequence of Streptomyces gilvigriseus MUSC 26.</title>
        <authorList>
            <person name="Lee L.-H."/>
            <person name="Ser H.-L."/>
        </authorList>
    </citation>
    <scope>NUCLEOTIDE SEQUENCE [LARGE SCALE GENOMIC DNA]</scope>
    <source>
        <strain evidence="2 3">MUSC 26</strain>
    </source>
</reference>
<feature type="transmembrane region" description="Helical" evidence="1">
    <location>
        <begin position="198"/>
        <end position="220"/>
    </location>
</feature>
<protein>
    <recommendedName>
        <fullName evidence="4">Glycerophosphoryl diester phosphodiesterase membrane domain-containing protein</fullName>
    </recommendedName>
</protein>
<dbReference type="PANTHER" id="PTHR33133:SF1">
    <property type="entry name" value="EXPRESSED PROTEIN-RELATED"/>
    <property type="match status" value="1"/>
</dbReference>
<dbReference type="AlphaFoldDB" id="A0A1J7BGT3"/>
<evidence type="ECO:0000313" key="3">
    <source>
        <dbReference type="Proteomes" id="UP000243342"/>
    </source>
</evidence>
<feature type="transmembrane region" description="Helical" evidence="1">
    <location>
        <begin position="155"/>
        <end position="178"/>
    </location>
</feature>
<feature type="transmembrane region" description="Helical" evidence="1">
    <location>
        <begin position="283"/>
        <end position="316"/>
    </location>
</feature>
<sequence length="335" mass="33157">MVATAPDAGADAPHPGVIPLRPLRLGELLRAGFAVLGAHRRVLALVALPSALAGQLAYVGVGLLLRARLRHLAEPLRVLTDEGAGEDERGDAALRVARALPSLLGALGAAQLLVWLGALLIAAAGVHLAGRAVLGEPLAAREAWGAALRALPRLIGTNLLVVLAVLGIVAVGLLPLLLVSGGGVGPAPSIEVGIGGLAASGAVSAWLAVQWALAVPAVVLERPGTSAAGALGRSSALTRGAWPRSLAVCAVGGLVGAAAALTLHQAATAVADLAFPPALATGWPLAGNLLVSALGPALAAAIGGSLLAILLTLLYLDRRIRVEGLAAQLASAGRV</sequence>
<evidence type="ECO:0000313" key="2">
    <source>
        <dbReference type="EMBL" id="OIV37899.1"/>
    </source>
</evidence>
<feature type="transmembrane region" description="Helical" evidence="1">
    <location>
        <begin position="241"/>
        <end position="263"/>
    </location>
</feature>
<dbReference type="PANTHER" id="PTHR33133">
    <property type="entry name" value="OS08G0107100 PROTEIN-RELATED"/>
    <property type="match status" value="1"/>
</dbReference>
<comment type="caution">
    <text evidence="2">The sequence shown here is derived from an EMBL/GenBank/DDBJ whole genome shotgun (WGS) entry which is preliminary data.</text>
</comment>
<keyword evidence="1" id="KW-0472">Membrane</keyword>
<proteinExistence type="predicted"/>
<feature type="transmembrane region" description="Helical" evidence="1">
    <location>
        <begin position="112"/>
        <end position="134"/>
    </location>
</feature>
<keyword evidence="1" id="KW-0812">Transmembrane</keyword>
<evidence type="ECO:0000256" key="1">
    <source>
        <dbReference type="SAM" id="Phobius"/>
    </source>
</evidence>
<evidence type="ECO:0008006" key="4">
    <source>
        <dbReference type="Google" id="ProtNLM"/>
    </source>
</evidence>
<name>A0A1J7BGT3_9ACTN</name>
<dbReference type="Proteomes" id="UP000243342">
    <property type="component" value="Unassembled WGS sequence"/>
</dbReference>
<organism evidence="2 3">
    <name type="scientific">Mangrovactinospora gilvigrisea</name>
    <dbReference type="NCBI Taxonomy" id="1428644"/>
    <lineage>
        <taxon>Bacteria</taxon>
        <taxon>Bacillati</taxon>
        <taxon>Actinomycetota</taxon>
        <taxon>Actinomycetes</taxon>
        <taxon>Kitasatosporales</taxon>
        <taxon>Streptomycetaceae</taxon>
        <taxon>Mangrovactinospora</taxon>
    </lineage>
</organism>
<feature type="transmembrane region" description="Helical" evidence="1">
    <location>
        <begin position="42"/>
        <end position="65"/>
    </location>
</feature>
<accession>A0A1J7BGT3</accession>
<dbReference type="STRING" id="1428644.BIV57_08565"/>